<protein>
    <recommendedName>
        <fullName evidence="3">DUF58 domain-containing protein</fullName>
    </recommendedName>
</protein>
<feature type="domain" description="DUF58" evidence="3">
    <location>
        <begin position="312"/>
        <end position="483"/>
    </location>
</feature>
<name>A0A367ZM75_9BACT</name>
<keyword evidence="2" id="KW-0812">Transmembrane</keyword>
<dbReference type="PANTHER" id="PTHR33608:SF3">
    <property type="entry name" value="SLR2013 PROTEIN"/>
    <property type="match status" value="1"/>
</dbReference>
<evidence type="ECO:0000259" key="3">
    <source>
        <dbReference type="Pfam" id="PF01882"/>
    </source>
</evidence>
<evidence type="ECO:0000313" key="5">
    <source>
        <dbReference type="Proteomes" id="UP000252355"/>
    </source>
</evidence>
<evidence type="ECO:0000256" key="2">
    <source>
        <dbReference type="SAM" id="Phobius"/>
    </source>
</evidence>
<dbReference type="SUPFAM" id="SSF53300">
    <property type="entry name" value="vWA-like"/>
    <property type="match status" value="1"/>
</dbReference>
<feature type="transmembrane region" description="Helical" evidence="2">
    <location>
        <begin position="117"/>
        <end position="134"/>
    </location>
</feature>
<feature type="region of interest" description="Disordered" evidence="1">
    <location>
        <begin position="28"/>
        <end position="51"/>
    </location>
</feature>
<dbReference type="EMBL" id="QOQW01000015">
    <property type="protein sequence ID" value="RCK79126.1"/>
    <property type="molecule type" value="Genomic_DNA"/>
</dbReference>
<dbReference type="InterPro" id="IPR036465">
    <property type="entry name" value="vWFA_dom_sf"/>
</dbReference>
<proteinExistence type="predicted"/>
<evidence type="ECO:0000256" key="1">
    <source>
        <dbReference type="SAM" id="MobiDB-lite"/>
    </source>
</evidence>
<dbReference type="AlphaFoldDB" id="A0A367ZM75"/>
<dbReference type="CDD" id="cd00198">
    <property type="entry name" value="vWFA"/>
    <property type="match status" value="1"/>
</dbReference>
<keyword evidence="2" id="KW-0472">Membrane</keyword>
<comment type="caution">
    <text evidence="4">The sequence shown here is derived from an EMBL/GenBank/DDBJ whole genome shotgun (WGS) entry which is preliminary data.</text>
</comment>
<accession>A0A367ZM75</accession>
<dbReference type="InterPro" id="IPR002881">
    <property type="entry name" value="DUF58"/>
</dbReference>
<keyword evidence="2" id="KW-1133">Transmembrane helix</keyword>
<gene>
    <name evidence="4" type="ORF">OZSIB_0240</name>
</gene>
<reference evidence="4 5" key="1">
    <citation type="submission" date="2018-05" db="EMBL/GenBank/DDBJ databases">
        <title>A metagenomic window into the 2 km-deep terrestrial subsurface aquifer revealed taxonomically and functionally diverse microbial community comprising novel uncultured bacterial lineages.</title>
        <authorList>
            <person name="Kadnikov V.V."/>
            <person name="Mardanov A.V."/>
            <person name="Beletsky A.V."/>
            <person name="Banks D."/>
            <person name="Pimenov N.V."/>
            <person name="Frank Y.A."/>
            <person name="Karnachuk O.V."/>
            <person name="Ravin N.V."/>
        </authorList>
    </citation>
    <scope>NUCLEOTIDE SEQUENCE [LARGE SCALE GENOMIC DNA]</scope>
    <source>
        <strain evidence="4">BY5</strain>
    </source>
</reference>
<dbReference type="Proteomes" id="UP000252355">
    <property type="component" value="Unassembled WGS sequence"/>
</dbReference>
<dbReference type="Pfam" id="PF01882">
    <property type="entry name" value="DUF58"/>
    <property type="match status" value="1"/>
</dbReference>
<sequence length="550" mass="61462">MIGFIALIILGVVAWTIANRLGLGKPPGSARGEIQGPPSPAKEFPTPGGPRPPSSFSMLSLFELLGKLVIFLVGSMLAIAWPEYTVPGALTIAVFLRILQAFNISLRLPMPARHVAVTTRVVLLAMFGTLPLMVVPSHLVAIAVFLVYNLGVILLILMDLRLTPKPHQLVVRRDLPGKLSIAENNLVMVRLENHSFRTLEVSVIDEYPLEFQVDRPDFHFTLQKRSAATLRYQVRPPRRGQYCFGNVVVRYRGVLEMVIIQEDYPCAARVDVYPNIRNISRLDLSMRRSHLMETGLITERRRGSGTEFESLKEYVRGDEFRKIDWKATARRNKLISRNYQLEVNQSVVVAIDCSRPMGVRLGDITLLDVAVNAALLLGHQVIRQGDKIGLLAFADDVLSFLPPNRGKAHFNNFLAGLYNLQPRRAESDFQAAFTWLLRSRVRRSLLIILTDLAAGDAADRLRQDIRMVSRKHLPVIVSILDPVVRQAAARTVANRRQVAEKVVALDILERVRTAQKAVENLGVVALSLPPDEVNSALLGAYLKAKMRSRL</sequence>
<dbReference type="Gene3D" id="3.40.50.410">
    <property type="entry name" value="von Willebrand factor, type A domain"/>
    <property type="match status" value="1"/>
</dbReference>
<dbReference type="PANTHER" id="PTHR33608">
    <property type="entry name" value="BLL2464 PROTEIN"/>
    <property type="match status" value="1"/>
</dbReference>
<evidence type="ECO:0000313" key="4">
    <source>
        <dbReference type="EMBL" id="RCK79126.1"/>
    </source>
</evidence>
<feature type="transmembrane region" description="Helical" evidence="2">
    <location>
        <begin position="68"/>
        <end position="96"/>
    </location>
</feature>
<organism evidence="4 5">
    <name type="scientific">Candidatus Ozemobacter sibiricus</name>
    <dbReference type="NCBI Taxonomy" id="2268124"/>
    <lineage>
        <taxon>Bacteria</taxon>
        <taxon>Candidatus Ozemobacteria</taxon>
        <taxon>Candidatus Ozemobacterales</taxon>
        <taxon>Candidatus Ozemobacteraceae</taxon>
        <taxon>Candidatus Ozemobacter</taxon>
    </lineage>
</organism>